<dbReference type="GO" id="GO:0003700">
    <property type="term" value="F:DNA-binding transcription factor activity"/>
    <property type="evidence" value="ECO:0007669"/>
    <property type="project" value="InterPro"/>
</dbReference>
<evidence type="ECO:0000313" key="4">
    <source>
        <dbReference type="EMBL" id="KAF7303562.1"/>
    </source>
</evidence>
<dbReference type="CDD" id="cd12148">
    <property type="entry name" value="fungal_TF_MHR"/>
    <property type="match status" value="1"/>
</dbReference>
<dbReference type="GO" id="GO:0008270">
    <property type="term" value="F:zinc ion binding"/>
    <property type="evidence" value="ECO:0007669"/>
    <property type="project" value="InterPro"/>
</dbReference>
<dbReference type="GO" id="GO:0006351">
    <property type="term" value="P:DNA-templated transcription"/>
    <property type="evidence" value="ECO:0007669"/>
    <property type="project" value="InterPro"/>
</dbReference>
<dbReference type="PANTHER" id="PTHR46910:SF38">
    <property type="entry name" value="ZN(2)-C6 FUNGAL-TYPE DOMAIN-CONTAINING PROTEIN"/>
    <property type="match status" value="1"/>
</dbReference>
<dbReference type="InterPro" id="IPR050987">
    <property type="entry name" value="AtrR-like"/>
</dbReference>
<feature type="compositionally biased region" description="Polar residues" evidence="2">
    <location>
        <begin position="90"/>
        <end position="114"/>
    </location>
</feature>
<dbReference type="InterPro" id="IPR007219">
    <property type="entry name" value="XnlR_reg_dom"/>
</dbReference>
<evidence type="ECO:0000313" key="5">
    <source>
        <dbReference type="Proteomes" id="UP000636479"/>
    </source>
</evidence>
<dbReference type="EMBL" id="JACAZF010000005">
    <property type="protein sequence ID" value="KAF7303562.1"/>
    <property type="molecule type" value="Genomic_DNA"/>
</dbReference>
<reference evidence="4" key="1">
    <citation type="submission" date="2020-05" db="EMBL/GenBank/DDBJ databases">
        <title>Mycena genomes resolve the evolution of fungal bioluminescence.</title>
        <authorList>
            <person name="Tsai I.J."/>
        </authorList>
    </citation>
    <scope>NUCLEOTIDE SEQUENCE</scope>
    <source>
        <strain evidence="4">171206Taipei</strain>
    </source>
</reference>
<feature type="domain" description="Xylanolytic transcriptional activator regulatory" evidence="3">
    <location>
        <begin position="195"/>
        <end position="428"/>
    </location>
</feature>
<evidence type="ECO:0000256" key="2">
    <source>
        <dbReference type="SAM" id="MobiDB-lite"/>
    </source>
</evidence>
<accession>A0A8H6SRH1</accession>
<dbReference type="GeneID" id="59345129"/>
<comment type="caution">
    <text evidence="4">The sequence shown here is derived from an EMBL/GenBank/DDBJ whole genome shotgun (WGS) entry which is preliminary data.</text>
</comment>
<name>A0A8H6SRH1_9AGAR</name>
<dbReference type="PANTHER" id="PTHR46910">
    <property type="entry name" value="TRANSCRIPTION FACTOR PDR1"/>
    <property type="match status" value="1"/>
</dbReference>
<feature type="region of interest" description="Disordered" evidence="2">
    <location>
        <begin position="621"/>
        <end position="643"/>
    </location>
</feature>
<protein>
    <submittedName>
        <fullName evidence="4">Fungal-trans domain-containing protein</fullName>
    </submittedName>
</protein>
<dbReference type="Pfam" id="PF04082">
    <property type="entry name" value="Fungal_trans"/>
    <property type="match status" value="1"/>
</dbReference>
<dbReference type="GO" id="GO:0003677">
    <property type="term" value="F:DNA binding"/>
    <property type="evidence" value="ECO:0007669"/>
    <property type="project" value="InterPro"/>
</dbReference>
<gene>
    <name evidence="4" type="ORF">MIND_00585500</name>
</gene>
<dbReference type="Proteomes" id="UP000636479">
    <property type="component" value="Unassembled WGS sequence"/>
</dbReference>
<proteinExistence type="predicted"/>
<dbReference type="AlphaFoldDB" id="A0A8H6SRH1"/>
<keyword evidence="1" id="KW-0539">Nucleus</keyword>
<dbReference type="OrthoDB" id="3014581at2759"/>
<organism evidence="4 5">
    <name type="scientific">Mycena indigotica</name>
    <dbReference type="NCBI Taxonomy" id="2126181"/>
    <lineage>
        <taxon>Eukaryota</taxon>
        <taxon>Fungi</taxon>
        <taxon>Dikarya</taxon>
        <taxon>Basidiomycota</taxon>
        <taxon>Agaricomycotina</taxon>
        <taxon>Agaricomycetes</taxon>
        <taxon>Agaricomycetidae</taxon>
        <taxon>Agaricales</taxon>
        <taxon>Marasmiineae</taxon>
        <taxon>Mycenaceae</taxon>
        <taxon>Mycena</taxon>
    </lineage>
</organism>
<keyword evidence="5" id="KW-1185">Reference proteome</keyword>
<evidence type="ECO:0000259" key="3">
    <source>
        <dbReference type="Pfam" id="PF04082"/>
    </source>
</evidence>
<sequence length="764" mass="84965">MGGGTCSNCLSVKAECAHTRRKGTKNRSKASIQSLKTAKEHVSKIVSSTAVYIPPSDAAASNQILIEVAQYARSLEEQVASLQGQLIRNATNSASPPSHDSPTPEAESSTQSNGIGEGSGFRLMREDFVEKKPMDRSFQFVKAAIQHVPPNTRPMLDLPWKRPEVWLRQPWEIIIHEVTKPRHTFPDDDLLSSLVDMYFEKINPILSIIHQPSFRKALFVERKHIQDPHFGSVVLAVCALGSRHSEDPRVLLEGTTDEYSCGWKWFSQLQLVVLSISFLSATAMGYREESWLLAGMGLSFAEAAGLHHRHGDGYRNLSPLDAEQCRRAVWLLVVSDSVISCLQGGQGRVKTMQIDELDLDSPSNKDEEYWGLQELQPFGKPSRCDFIVSYIELVKILFDIQETVYPEDGEPVAEEEIIALDSQLNQWVESIPDHLKWNANLDNIFLDQSASLYATYYHAQIILHRVFIPIPGKESLNASVFSRAKLTFPSLAICTNAARSCAHVLNIHAKRGHGLLHLPTLTTILFDCTIVLFINVLSNGKKIHTQEEFSRATVDIQNCFAIMRLYERRWRFAGRRCDAIRAGLNLIKFAILSNNSASTSTHAPVSVQASHSPIVEEFWSTTTATSNSDTSSNSPSSARTRAPQHFKTLAESVDSVSHLFNLPLRTEELGNYNIPFDPTAPSGFLPGGDCLANPNDQPPMPDLGGYDAEMDLEAMFGTGFSTEQLFAEAVRPNLEPGVAQVDPWDVFSGYGWGDWSSYLMDETL</sequence>
<evidence type="ECO:0000256" key="1">
    <source>
        <dbReference type="ARBA" id="ARBA00023242"/>
    </source>
</evidence>
<feature type="region of interest" description="Disordered" evidence="2">
    <location>
        <begin position="90"/>
        <end position="119"/>
    </location>
</feature>
<dbReference type="RefSeq" id="XP_037220534.1">
    <property type="nucleotide sequence ID" value="XM_037362613.1"/>
</dbReference>